<dbReference type="Proteomes" id="UP000184480">
    <property type="component" value="Unassembled WGS sequence"/>
</dbReference>
<dbReference type="STRING" id="1346286.SAMN05444362_1282"/>
<keyword evidence="2" id="KW-1185">Reference proteome</keyword>
<dbReference type="RefSeq" id="WP_062185064.1">
    <property type="nucleotide sequence ID" value="NZ_BBXL01000036.1"/>
</dbReference>
<evidence type="ECO:0000313" key="1">
    <source>
        <dbReference type="EMBL" id="SHG43494.1"/>
    </source>
</evidence>
<sequence length="100" mass="11767">MIDLKELERRLDEALARETESSLKEWLSSQRNGDISCYDDVSMIFDSSETFNIDQARFKMSFDNIKQRYIETDDSFTPFNFGFDDKYMEYSDTNKNLAAA</sequence>
<reference evidence="2" key="1">
    <citation type="submission" date="2016-11" db="EMBL/GenBank/DDBJ databases">
        <authorList>
            <person name="Varghese N."/>
            <person name="Submissions S."/>
        </authorList>
    </citation>
    <scope>NUCLEOTIDE SEQUENCE [LARGE SCALE GENOMIC DNA]</scope>
    <source>
        <strain evidence="2">DSM 27370</strain>
    </source>
</reference>
<evidence type="ECO:0000313" key="2">
    <source>
        <dbReference type="Proteomes" id="UP000184480"/>
    </source>
</evidence>
<protein>
    <submittedName>
        <fullName evidence="1">Uncharacterized protein</fullName>
    </submittedName>
</protein>
<organism evidence="1 2">
    <name type="scientific">Dysgonomonas macrotermitis</name>
    <dbReference type="NCBI Taxonomy" id="1346286"/>
    <lineage>
        <taxon>Bacteria</taxon>
        <taxon>Pseudomonadati</taxon>
        <taxon>Bacteroidota</taxon>
        <taxon>Bacteroidia</taxon>
        <taxon>Bacteroidales</taxon>
        <taxon>Dysgonomonadaceae</taxon>
        <taxon>Dysgonomonas</taxon>
    </lineage>
</organism>
<gene>
    <name evidence="1" type="ORF">SAMN05444362_1282</name>
</gene>
<accession>A0A1M5JSH5</accession>
<dbReference type="EMBL" id="FQUC01000028">
    <property type="protein sequence ID" value="SHG43494.1"/>
    <property type="molecule type" value="Genomic_DNA"/>
</dbReference>
<proteinExistence type="predicted"/>
<dbReference type="AlphaFoldDB" id="A0A1M5JSH5"/>
<name>A0A1M5JSH5_9BACT</name>